<feature type="region of interest" description="Disordered" evidence="2">
    <location>
        <begin position="431"/>
        <end position="516"/>
    </location>
</feature>
<feature type="compositionally biased region" description="Low complexity" evidence="2">
    <location>
        <begin position="744"/>
        <end position="755"/>
    </location>
</feature>
<feature type="compositionally biased region" description="Acidic residues" evidence="2">
    <location>
        <begin position="1970"/>
        <end position="1981"/>
    </location>
</feature>
<feature type="region of interest" description="Disordered" evidence="2">
    <location>
        <begin position="104"/>
        <end position="130"/>
    </location>
</feature>
<reference evidence="3" key="1">
    <citation type="submission" date="2022-07" db="EMBL/GenBank/DDBJ databases">
        <title>The genome of Lyophyllum shimeji provides insight into the initial evolution of ectomycorrhizal fungal genome.</title>
        <authorList>
            <person name="Kobayashi Y."/>
            <person name="Shibata T."/>
            <person name="Hirakawa H."/>
            <person name="Shigenobu S."/>
            <person name="Nishiyama T."/>
            <person name="Yamada A."/>
            <person name="Hasebe M."/>
            <person name="Kawaguchi M."/>
        </authorList>
    </citation>
    <scope>NUCLEOTIDE SEQUENCE</scope>
    <source>
        <strain evidence="3">AT787</strain>
    </source>
</reference>
<feature type="compositionally biased region" description="Low complexity" evidence="2">
    <location>
        <begin position="907"/>
        <end position="927"/>
    </location>
</feature>
<feature type="compositionally biased region" description="Acidic residues" evidence="2">
    <location>
        <begin position="1991"/>
        <end position="2001"/>
    </location>
</feature>
<feature type="compositionally biased region" description="Pro residues" evidence="2">
    <location>
        <begin position="223"/>
        <end position="268"/>
    </location>
</feature>
<sequence>MNTETAQFNAVHTAGAALRRVLAEVRMADTPVNRAVLKREYKTSKAAALPFVSKATPEEAKKMFKATFLGKAIKPFIDFVNAQDEAKVDAALHVMLAVLANEEREGGDPTPASSLISPAPPVHTSASVPALAPAPTPALVSASTPAPAPAPAPVLGPAPAPAHAPVPVPVPTPALAPAPTPAPVPTAGPAPAPAPAPVLGPAPAPAHAPVPVPVPTPALAPAPTPAPVPTAGPAPAPAPAPVLGPAPAPAHAPVPAPTPAPAPAPAPAPVSTTHHPTTPAATAPIAHRHMKAAAGVPGGTVGTSSPAAGSSAGAAAASKLPAAGVSLGEEQPFEIVMQSRKKGKGKARATAPSSPPSKKRKSAQMDVSDAKYLEVSDVEEIPANQAARAPSKTAKSRPAAARPVPVGTGEFHVPPCEGCRSRQEQCEKASTGSSSVHCARSKSKCSVANVRGGGRDETQQRAKKGGSQPPRKKKRQEKLSAARVEDSDSEDQHPAVRASAKVAQRPAGSSTVAAPPSAALDADAGNLAHIVRLQQAQISNLLATIEDLKQHIGSLEGDIGAHHDRMQTLEDAVDEMDDWKREYMDHQREKFKRVNGRIDKQVAEVEKSCICRRAGIPGHSRPPPSASVVTASRAPLPKPRPAAPADGSRHAAAVPSALGTPAAGAATATPTAPLPTTIATAPSTPASAVPAVMSTPADTANATLATPLPLAVTAGPSTSPAALPTAIGTPAASTTHVTPAVAAAPPANPAAVPTAMSTPTGDGATAQHAADRPSALGPPAAGTADATLAAPLPLAVTAGPSTSPAALPTAIGMPAASATHVTPAAPAPPPTNSAAVPAALSTPAGNATTVTPAASLPIAGATPATTSTNVLSPDAVGASTPSPAQVAHPASPAAAAPADPSHPPNIAASTEDTAAAPAPSSQAADSAAPPPVAGPATLAASSSVATLGRTDISSLPTQADQPRNGGATADPVLQGAEGTTSILPTAVTESVQRLPTATSAGAAPVDLDIQVIPPTPVGSQEAETGNSAGLLAIHSDEADVRYTRRGKAIPPGIHHTRARRAAPPSAGGSSAGSLSAHGRSTAPPSARSMARGSSKSTSPQPAKRKAGSEDAVESGKGVLCRKFQKAEVMSAKAAAYFASLCSSIKEEHRATWEEEIAYAESRRLVDITAMDIMHARAAEPAPSASAVVEDVHTVQQDEWIQQGLRLEAKQIEIQDKVRRLAKYPREDDQKAIETDRAALCSRLDVFVVLASKLGLAASVTHFVDDETPTNAFDDIDIEGAADPPPPTQATASLSSAEVPVPELIVLGLPSAMHQCSQSSRAAELRLRQSHADALLQNLRELIAEKSFHYSHIMRVAPRKAVRTRARTTLGRLNHQIGTLCRVYSKCRASLVWLGADERTLQRYQQLTAVDIKSSTAILEPNRPGSTTDHVLSWIWQLDGPVTDTTEGLTEFQRIHFLQGRATKQRWAEEFTLVGYEMQWTAQYFIRQAKIWQQRGLQSAEDANAGAAAYARRKSAMWMAMAFETQNRQPKLPEWMVACLIGEVNFALARVGVAFAHGFSPVVPPLIGALSRSLAFKAVHIEFSWLEALLNSGPADPGALVPVYHFDWWNEMDKTNTLVLFPRRYVEHALAEHRRQKAVSHLVNPPPLPVAIYTHLFIPPEQADVEDKEGLMEDVDSEMILAGSVPAEDEEEVAFPVNDWGDLPEDAKSSSITVMVSVNPATTVLAVALDPKFPSDDAGDASEDETSFPVNDLGDVDEDPEMVLSGGFGDGDDEDVVFPANDWGDQTGDTNFGNIKDSLPEEDDGDVVFPANDWGDQAEGTDFGNVKGSLPEEDEEDVVFPANDQGDHPEDAESSGIKAIFAGNPETPLPPAVSDAEDASAGDVDEVLFPVNDLGDVDEDEDIVLTLRDAEDLAFPANDLGDQADVANPGTLPIDTSGNGTTAVCSNGAPFTLAQALDIVMGIEEPGYVSDLEDPSSEEEDDQSGKEHADESVSEEEGDYDTDSSRSH</sequence>
<feature type="compositionally biased region" description="Low complexity" evidence="2">
    <location>
        <begin position="655"/>
        <end position="681"/>
    </location>
</feature>
<comment type="caution">
    <text evidence="3">The sequence shown here is derived from an EMBL/GenBank/DDBJ whole genome shotgun (WGS) entry which is preliminary data.</text>
</comment>
<feature type="region of interest" description="Disordered" evidence="2">
    <location>
        <begin position="1964"/>
        <end position="2007"/>
    </location>
</feature>
<feature type="region of interest" description="Disordered" evidence="2">
    <location>
        <begin position="744"/>
        <end position="783"/>
    </location>
</feature>
<proteinExistence type="predicted"/>
<feature type="region of interest" description="Disordered" evidence="2">
    <location>
        <begin position="1274"/>
        <end position="1295"/>
    </location>
</feature>
<feature type="coiled-coil region" evidence="1">
    <location>
        <begin position="531"/>
        <end position="589"/>
    </location>
</feature>
<name>A0A9P3PLF4_LYOSH</name>
<protein>
    <submittedName>
        <fullName evidence="3">Uncharacterized protein</fullName>
    </submittedName>
</protein>
<feature type="compositionally biased region" description="Low complexity" evidence="2">
    <location>
        <begin position="269"/>
        <end position="280"/>
    </location>
</feature>
<feature type="compositionally biased region" description="Basic and acidic residues" evidence="2">
    <location>
        <begin position="477"/>
        <end position="494"/>
    </location>
</feature>
<keyword evidence="1" id="KW-0175">Coiled coil</keyword>
<feature type="region of interest" description="Disordered" evidence="2">
    <location>
        <begin position="870"/>
        <end position="940"/>
    </location>
</feature>
<dbReference type="Proteomes" id="UP001063166">
    <property type="component" value="Unassembled WGS sequence"/>
</dbReference>
<feature type="compositionally biased region" description="Low complexity" evidence="2">
    <location>
        <begin position="881"/>
        <end position="899"/>
    </location>
</feature>
<evidence type="ECO:0000256" key="2">
    <source>
        <dbReference type="SAM" id="MobiDB-lite"/>
    </source>
</evidence>
<feature type="compositionally biased region" description="Acidic residues" evidence="2">
    <location>
        <begin position="1736"/>
        <end position="1745"/>
    </location>
</feature>
<evidence type="ECO:0000256" key="1">
    <source>
        <dbReference type="SAM" id="Coils"/>
    </source>
</evidence>
<dbReference type="OrthoDB" id="3265433at2759"/>
<feature type="region of interest" description="Disordered" evidence="2">
    <location>
        <begin position="338"/>
        <end position="368"/>
    </location>
</feature>
<organism evidence="3 4">
    <name type="scientific">Lyophyllum shimeji</name>
    <name type="common">Hon-shimeji</name>
    <name type="synonym">Tricholoma shimeji</name>
    <dbReference type="NCBI Taxonomy" id="47721"/>
    <lineage>
        <taxon>Eukaryota</taxon>
        <taxon>Fungi</taxon>
        <taxon>Dikarya</taxon>
        <taxon>Basidiomycota</taxon>
        <taxon>Agaricomycotina</taxon>
        <taxon>Agaricomycetes</taxon>
        <taxon>Agaricomycetidae</taxon>
        <taxon>Agaricales</taxon>
        <taxon>Tricholomatineae</taxon>
        <taxon>Lyophyllaceae</taxon>
        <taxon>Lyophyllum</taxon>
    </lineage>
</organism>
<feature type="compositionally biased region" description="Low complexity" evidence="2">
    <location>
        <begin position="1061"/>
        <end position="1080"/>
    </location>
</feature>
<feature type="region of interest" description="Disordered" evidence="2">
    <location>
        <begin position="614"/>
        <end position="681"/>
    </location>
</feature>
<feature type="region of interest" description="Disordered" evidence="2">
    <location>
        <begin position="1734"/>
        <end position="1756"/>
    </location>
</feature>
<accession>A0A9P3PLF4</accession>
<feature type="compositionally biased region" description="Polar residues" evidence="2">
    <location>
        <begin position="1091"/>
        <end position="1100"/>
    </location>
</feature>
<feature type="region of interest" description="Disordered" evidence="2">
    <location>
        <begin position="1046"/>
        <end position="1116"/>
    </location>
</feature>
<feature type="region of interest" description="Disordered" evidence="2">
    <location>
        <begin position="223"/>
        <end position="280"/>
    </location>
</feature>
<keyword evidence="4" id="KW-1185">Reference proteome</keyword>
<feature type="region of interest" description="Disordered" evidence="2">
    <location>
        <begin position="954"/>
        <end position="973"/>
    </location>
</feature>
<evidence type="ECO:0000313" key="4">
    <source>
        <dbReference type="Proteomes" id="UP001063166"/>
    </source>
</evidence>
<feature type="region of interest" description="Disordered" evidence="2">
    <location>
        <begin position="383"/>
        <end position="411"/>
    </location>
</feature>
<gene>
    <name evidence="3" type="ORF">LshimejAT787_0411410</name>
</gene>
<dbReference type="EMBL" id="BRPK01000004">
    <property type="protein sequence ID" value="GLB38090.1"/>
    <property type="molecule type" value="Genomic_DNA"/>
</dbReference>
<evidence type="ECO:0000313" key="3">
    <source>
        <dbReference type="EMBL" id="GLB38090.1"/>
    </source>
</evidence>